<gene>
    <name evidence="6" type="primary">penA</name>
    <name evidence="6" type="ORF">NCTC12475_00484</name>
</gene>
<dbReference type="SUPFAM" id="SSF56519">
    <property type="entry name" value="Penicillin binding protein dimerisation domain"/>
    <property type="match status" value="1"/>
</dbReference>
<dbReference type="OrthoDB" id="9789078at2"/>
<keyword evidence="3" id="KW-0472">Membrane</keyword>
<reference evidence="6 7" key="1">
    <citation type="submission" date="2018-06" db="EMBL/GenBank/DDBJ databases">
        <authorList>
            <consortium name="Pathogen Informatics"/>
            <person name="Doyle S."/>
        </authorList>
    </citation>
    <scope>NUCLEOTIDE SEQUENCE [LARGE SCALE GENOMIC DNA]</scope>
    <source>
        <strain evidence="6 7">NCTC12475</strain>
    </source>
</reference>
<sequence>MIARQSKITIVFLLVLAAFLILLVVFFYRATLDRRIVGRIASDSDTSIRGDIISKDGFRVATTQKIFDVKIDTRSLNPDKKDLFIQLYSIYTDDNPNKIKKIINSKKGYVVLSKNISSKTAAHLKELGRFFSTNSVFIPFVDDNGRKYDAQAMGIIEKGEYRVYMAQDSLTPSIGYVKEVIKNGIIKREGVKGIEKYYDDYLASIKDAQIVGSRDLSNNIIIDKPNDLGQRIDGYNVILNVSLKLQKMTEHILDTMMKDIEAREIVAGIMDSKTGEMLALATTNRYNPSNIKKENYRALNSTSSEYAYEPGSVIKPIVFAYLLSANKVNPLETIDTHNGVYKHGKSTIRDSHPAKSMSAEEVIIYSSNIGMVELSKRISGEELYMNFIKFGFTKRSGIDLPYEQRGIIPSLSELNSEIYRGTASYGYGIQTTFLQLLRAYAVFNNNGYLVTPQLVSNLQKDGKLYKGRPIPPQEQILSEDVAKRMKNILVRVVKDGTGKKADIEGLNIGGKTGTSRIAVGGGYSKSLYNASFFGFADDKFGHNYTIGVFVREPKEGKIYASQSAIPIFKSIVELLIQEQQLIPSI</sequence>
<dbReference type="Pfam" id="PF00905">
    <property type="entry name" value="Transpeptidase"/>
    <property type="match status" value="1"/>
</dbReference>
<dbReference type="STRING" id="32024.GCA_000788295_00609"/>
<keyword evidence="2" id="KW-0121">Carboxypeptidase</keyword>
<dbReference type="GO" id="GO:0004180">
    <property type="term" value="F:carboxypeptidase activity"/>
    <property type="evidence" value="ECO:0007669"/>
    <property type="project" value="UniProtKB-KW"/>
</dbReference>
<dbReference type="InterPro" id="IPR005311">
    <property type="entry name" value="PBP_dimer"/>
</dbReference>
<dbReference type="GO" id="GO:0071555">
    <property type="term" value="P:cell wall organization"/>
    <property type="evidence" value="ECO:0007669"/>
    <property type="project" value="TreeGrafter"/>
</dbReference>
<proteinExistence type="predicted"/>
<comment type="subcellular location">
    <subcellularLocation>
        <location evidence="1">Membrane</location>
    </subcellularLocation>
</comment>
<keyword evidence="2" id="KW-0645">Protease</keyword>
<keyword evidence="2" id="KW-0378">Hydrolase</keyword>
<accession>A0A381DIF3</accession>
<evidence type="ECO:0000256" key="2">
    <source>
        <dbReference type="ARBA" id="ARBA00022645"/>
    </source>
</evidence>
<dbReference type="InterPro" id="IPR012338">
    <property type="entry name" value="Beta-lactam/transpept-like"/>
</dbReference>
<evidence type="ECO:0000256" key="1">
    <source>
        <dbReference type="ARBA" id="ARBA00004370"/>
    </source>
</evidence>
<dbReference type="Pfam" id="PF03717">
    <property type="entry name" value="PBP_dimer"/>
    <property type="match status" value="1"/>
</dbReference>
<dbReference type="Proteomes" id="UP000254920">
    <property type="component" value="Unassembled WGS sequence"/>
</dbReference>
<dbReference type="InterPro" id="IPR036138">
    <property type="entry name" value="PBP_dimer_sf"/>
</dbReference>
<name>A0A381DIF3_9BACT</name>
<dbReference type="RefSeq" id="WP_089182724.1">
    <property type="nucleotide sequence ID" value="NZ_CP043427.1"/>
</dbReference>
<dbReference type="Gene3D" id="3.40.710.10">
    <property type="entry name" value="DD-peptidase/beta-lactamase superfamily"/>
    <property type="match status" value="1"/>
</dbReference>
<dbReference type="SUPFAM" id="SSF56601">
    <property type="entry name" value="beta-lactamase/transpeptidase-like"/>
    <property type="match status" value="1"/>
</dbReference>
<keyword evidence="7" id="KW-1185">Reference proteome</keyword>
<protein>
    <submittedName>
        <fullName evidence="6">Penicillin-binding protein</fullName>
    </submittedName>
</protein>
<dbReference type="EMBL" id="UFVD01000001">
    <property type="protein sequence ID" value="SUX10297.1"/>
    <property type="molecule type" value="Genomic_DNA"/>
</dbReference>
<feature type="domain" description="Penicillin-binding protein dimerisation" evidence="5">
    <location>
        <begin position="47"/>
        <end position="211"/>
    </location>
</feature>
<dbReference type="Gene3D" id="3.30.450.330">
    <property type="match status" value="1"/>
</dbReference>
<dbReference type="AlphaFoldDB" id="A0A381DIF3"/>
<dbReference type="InterPro" id="IPR001460">
    <property type="entry name" value="PCN-bd_Tpept"/>
</dbReference>
<dbReference type="GeneID" id="93090924"/>
<evidence type="ECO:0000313" key="7">
    <source>
        <dbReference type="Proteomes" id="UP000254920"/>
    </source>
</evidence>
<organism evidence="6 7">
    <name type="scientific">Campylobacter sputorum subsp. sputorum</name>
    <dbReference type="NCBI Taxonomy" id="32024"/>
    <lineage>
        <taxon>Bacteria</taxon>
        <taxon>Pseudomonadati</taxon>
        <taxon>Campylobacterota</taxon>
        <taxon>Epsilonproteobacteria</taxon>
        <taxon>Campylobacterales</taxon>
        <taxon>Campylobacteraceae</taxon>
        <taxon>Campylobacter</taxon>
    </lineage>
</organism>
<evidence type="ECO:0000259" key="5">
    <source>
        <dbReference type="Pfam" id="PF03717"/>
    </source>
</evidence>
<feature type="domain" description="Penicillin-binding protein transpeptidase" evidence="4">
    <location>
        <begin position="266"/>
        <end position="573"/>
    </location>
</feature>
<dbReference type="Gene3D" id="3.90.1310.10">
    <property type="entry name" value="Penicillin-binding protein 2a (Domain 2)"/>
    <property type="match status" value="1"/>
</dbReference>
<dbReference type="GO" id="GO:0008658">
    <property type="term" value="F:penicillin binding"/>
    <property type="evidence" value="ECO:0007669"/>
    <property type="project" value="InterPro"/>
</dbReference>
<evidence type="ECO:0000259" key="4">
    <source>
        <dbReference type="Pfam" id="PF00905"/>
    </source>
</evidence>
<dbReference type="PANTHER" id="PTHR30627">
    <property type="entry name" value="PEPTIDOGLYCAN D,D-TRANSPEPTIDASE"/>
    <property type="match status" value="1"/>
</dbReference>
<dbReference type="GO" id="GO:0005886">
    <property type="term" value="C:plasma membrane"/>
    <property type="evidence" value="ECO:0007669"/>
    <property type="project" value="TreeGrafter"/>
</dbReference>
<dbReference type="PANTHER" id="PTHR30627:SF1">
    <property type="entry name" value="PEPTIDOGLYCAN D,D-TRANSPEPTIDASE FTSI"/>
    <property type="match status" value="1"/>
</dbReference>
<dbReference type="InterPro" id="IPR050515">
    <property type="entry name" value="Beta-lactam/transpept"/>
</dbReference>
<evidence type="ECO:0000313" key="6">
    <source>
        <dbReference type="EMBL" id="SUX10297.1"/>
    </source>
</evidence>
<evidence type="ECO:0000256" key="3">
    <source>
        <dbReference type="ARBA" id="ARBA00023136"/>
    </source>
</evidence>